<evidence type="ECO:0000256" key="3">
    <source>
        <dbReference type="ARBA" id="ARBA00022617"/>
    </source>
</evidence>
<dbReference type="GO" id="GO:0020037">
    <property type="term" value="F:heme binding"/>
    <property type="evidence" value="ECO:0007669"/>
    <property type="project" value="InterPro"/>
</dbReference>
<keyword evidence="12" id="KW-1185">Reference proteome</keyword>
<keyword evidence="8" id="KW-0408">Iron</keyword>
<dbReference type="Gramene" id="OGLUM12G18680.1">
    <property type="protein sequence ID" value="OGLUM12G18680.1"/>
    <property type="gene ID" value="OGLUM12G18680"/>
</dbReference>
<protein>
    <submittedName>
        <fullName evidence="11">Uncharacterized protein</fullName>
    </submittedName>
</protein>
<evidence type="ECO:0000313" key="12">
    <source>
        <dbReference type="Proteomes" id="UP000026961"/>
    </source>
</evidence>
<dbReference type="Proteomes" id="UP000026961">
    <property type="component" value="Chromosome 12"/>
</dbReference>
<evidence type="ECO:0000256" key="1">
    <source>
        <dbReference type="ARBA" id="ARBA00004167"/>
    </source>
</evidence>
<keyword evidence="5" id="KW-0479">Metal-binding</keyword>
<dbReference type="PANTHER" id="PTHR47947:SF62">
    <property type="entry name" value="CYTOCHROME P450, FAMILY 81, SUBFAMILY D, POLYPEPTIDE 5"/>
    <property type="match status" value="1"/>
</dbReference>
<sequence>MAASSRHGPFINWSDGLFIFLSSSSSRNRFLTVFLPFPDPSTMMAGLEVATTAVTGGDATLVVVVGVLFLVVAVVVMTRLGDGGAAPSPPALPVLGHLHLMKKPLHRSLAEVAARVGAAPVVSLRLGARRALLVSTHAAAEECFTAGHVLHM</sequence>
<dbReference type="SUPFAM" id="SSF48264">
    <property type="entry name" value="Cytochrome P450"/>
    <property type="match status" value="1"/>
</dbReference>
<reference evidence="11" key="1">
    <citation type="submission" date="2015-04" db="UniProtKB">
        <authorList>
            <consortium name="EnsemblPlants"/>
        </authorList>
    </citation>
    <scope>IDENTIFICATION</scope>
</reference>
<keyword evidence="7" id="KW-0560">Oxidoreductase</keyword>
<dbReference type="GO" id="GO:0004497">
    <property type="term" value="F:monooxygenase activity"/>
    <property type="evidence" value="ECO:0007669"/>
    <property type="project" value="InterPro"/>
</dbReference>
<dbReference type="STRING" id="40148.A0A0E0BUK0"/>
<reference evidence="11" key="2">
    <citation type="submission" date="2018-05" db="EMBL/GenBank/DDBJ databases">
        <title>OgluRS3 (Oryza glumaepatula Reference Sequence Version 3).</title>
        <authorList>
            <person name="Zhang J."/>
            <person name="Kudrna D."/>
            <person name="Lee S."/>
            <person name="Talag J."/>
            <person name="Welchert J."/>
            <person name="Wing R.A."/>
        </authorList>
    </citation>
    <scope>NUCLEOTIDE SEQUENCE [LARGE SCALE GENOMIC DNA]</scope>
</reference>
<accession>A0A0E0BUK0</accession>
<evidence type="ECO:0000256" key="4">
    <source>
        <dbReference type="ARBA" id="ARBA00022692"/>
    </source>
</evidence>
<dbReference type="EnsemblPlants" id="OGLUM12G18680.1">
    <property type="protein sequence ID" value="OGLUM12G18680.1"/>
    <property type="gene ID" value="OGLUM12G18680"/>
</dbReference>
<name>A0A0E0BUK0_9ORYZ</name>
<comment type="subcellular location">
    <subcellularLocation>
        <location evidence="1">Membrane</location>
        <topology evidence="1">Single-pass membrane protein</topology>
    </subcellularLocation>
</comment>
<dbReference type="eggNOG" id="KOG0156">
    <property type="taxonomic scope" value="Eukaryota"/>
</dbReference>
<dbReference type="GO" id="GO:0005506">
    <property type="term" value="F:iron ion binding"/>
    <property type="evidence" value="ECO:0007669"/>
    <property type="project" value="InterPro"/>
</dbReference>
<evidence type="ECO:0000256" key="6">
    <source>
        <dbReference type="ARBA" id="ARBA00022989"/>
    </source>
</evidence>
<evidence type="ECO:0000313" key="11">
    <source>
        <dbReference type="EnsemblPlants" id="OGLUM12G18680.1"/>
    </source>
</evidence>
<dbReference type="HOGENOM" id="CLU_1725146_0_0_1"/>
<keyword evidence="3" id="KW-0349">Heme</keyword>
<dbReference type="AlphaFoldDB" id="A0A0E0BUK0"/>
<organism evidence="11">
    <name type="scientific">Oryza glumipatula</name>
    <dbReference type="NCBI Taxonomy" id="40148"/>
    <lineage>
        <taxon>Eukaryota</taxon>
        <taxon>Viridiplantae</taxon>
        <taxon>Streptophyta</taxon>
        <taxon>Embryophyta</taxon>
        <taxon>Tracheophyta</taxon>
        <taxon>Spermatophyta</taxon>
        <taxon>Magnoliopsida</taxon>
        <taxon>Liliopsida</taxon>
        <taxon>Poales</taxon>
        <taxon>Poaceae</taxon>
        <taxon>BOP clade</taxon>
        <taxon>Oryzoideae</taxon>
        <taxon>Oryzeae</taxon>
        <taxon>Oryzinae</taxon>
        <taxon>Oryza</taxon>
    </lineage>
</organism>
<keyword evidence="6 10" id="KW-1133">Transmembrane helix</keyword>
<dbReference type="GO" id="GO:0016020">
    <property type="term" value="C:membrane"/>
    <property type="evidence" value="ECO:0007669"/>
    <property type="project" value="UniProtKB-SubCell"/>
</dbReference>
<keyword evidence="9 10" id="KW-0472">Membrane</keyword>
<evidence type="ECO:0000256" key="5">
    <source>
        <dbReference type="ARBA" id="ARBA00022723"/>
    </source>
</evidence>
<dbReference type="Gene3D" id="1.10.630.10">
    <property type="entry name" value="Cytochrome P450"/>
    <property type="match status" value="1"/>
</dbReference>
<feature type="transmembrane region" description="Helical" evidence="10">
    <location>
        <begin position="59"/>
        <end position="78"/>
    </location>
</feature>
<evidence type="ECO:0000256" key="7">
    <source>
        <dbReference type="ARBA" id="ARBA00023002"/>
    </source>
</evidence>
<evidence type="ECO:0000256" key="9">
    <source>
        <dbReference type="ARBA" id="ARBA00023136"/>
    </source>
</evidence>
<evidence type="ECO:0000256" key="10">
    <source>
        <dbReference type="SAM" id="Phobius"/>
    </source>
</evidence>
<dbReference type="InterPro" id="IPR050651">
    <property type="entry name" value="Plant_Cytochrome_P450_Monoox"/>
</dbReference>
<evidence type="ECO:0000256" key="2">
    <source>
        <dbReference type="ARBA" id="ARBA00010617"/>
    </source>
</evidence>
<dbReference type="GO" id="GO:0016705">
    <property type="term" value="F:oxidoreductase activity, acting on paired donors, with incorporation or reduction of molecular oxygen"/>
    <property type="evidence" value="ECO:0007669"/>
    <property type="project" value="InterPro"/>
</dbReference>
<evidence type="ECO:0000256" key="8">
    <source>
        <dbReference type="ARBA" id="ARBA00023004"/>
    </source>
</evidence>
<dbReference type="InterPro" id="IPR036396">
    <property type="entry name" value="Cyt_P450_sf"/>
</dbReference>
<comment type="similarity">
    <text evidence="2">Belongs to the cytochrome P450 family.</text>
</comment>
<dbReference type="PANTHER" id="PTHR47947">
    <property type="entry name" value="CYTOCHROME P450 82C3-RELATED"/>
    <property type="match status" value="1"/>
</dbReference>
<keyword evidence="4 10" id="KW-0812">Transmembrane</keyword>
<proteinExistence type="inferred from homology"/>